<evidence type="ECO:0000313" key="2">
    <source>
        <dbReference type="Proteomes" id="UP000031637"/>
    </source>
</evidence>
<sequence length="139" mass="15488">MTSPFENLTGFGKPLKAEPPDAKEFAGLCRFGLVRLKDAEFAGLSLEGRFDLAYNAAHALCLAALRRHGYRSTNRYIVFQLLPHTLGLGPEVWRVLAKCHDVRNLGEYEGDFNVDERLVADLIAACRKVAERLESLPSL</sequence>
<keyword evidence="2" id="KW-1185">Reference proteome</keyword>
<organism evidence="1 2">
    <name type="scientific">Sulfuritalea hydrogenivorans sk43H</name>
    <dbReference type="NCBI Taxonomy" id="1223802"/>
    <lineage>
        <taxon>Bacteria</taxon>
        <taxon>Pseudomonadati</taxon>
        <taxon>Pseudomonadota</taxon>
        <taxon>Betaproteobacteria</taxon>
        <taxon>Nitrosomonadales</taxon>
        <taxon>Sterolibacteriaceae</taxon>
        <taxon>Sulfuritalea</taxon>
    </lineage>
</organism>
<dbReference type="Proteomes" id="UP000031637">
    <property type="component" value="Chromosome"/>
</dbReference>
<dbReference type="OrthoDB" id="8237640at2"/>
<accession>W0SDM5</accession>
<dbReference type="EMBL" id="AP012547">
    <property type="protein sequence ID" value="BAO27833.1"/>
    <property type="molecule type" value="Genomic_DNA"/>
</dbReference>
<protein>
    <recommendedName>
        <fullName evidence="3">HEPN domain-containing protein</fullName>
    </recommendedName>
</protein>
<dbReference type="HOGENOM" id="CLU_147948_1_0_4"/>
<evidence type="ECO:0008006" key="3">
    <source>
        <dbReference type="Google" id="ProtNLM"/>
    </source>
</evidence>
<dbReference type="RefSeq" id="WP_041096116.1">
    <property type="nucleotide sequence ID" value="NZ_AP012547.1"/>
</dbReference>
<dbReference type="KEGG" id="shd:SUTH_00013"/>
<dbReference type="STRING" id="1223802.SUTH_00013"/>
<evidence type="ECO:0000313" key="1">
    <source>
        <dbReference type="EMBL" id="BAO27833.1"/>
    </source>
</evidence>
<name>W0SDM5_9PROT</name>
<gene>
    <name evidence="1" type="ORF">SUTH_00013</name>
</gene>
<proteinExistence type="predicted"/>
<dbReference type="AlphaFoldDB" id="W0SDM5"/>
<reference evidence="1 2" key="1">
    <citation type="journal article" date="2014" name="Syst. Appl. Microbiol.">
        <title>Complete genomes of freshwater sulfur oxidizers Sulfuricella denitrificans skB26 and Sulfuritalea hydrogenivorans sk43H: genetic insights into the sulfur oxidation pathway of betaproteobacteria.</title>
        <authorList>
            <person name="Watanabe T."/>
            <person name="Kojima H."/>
            <person name="Fukui M."/>
        </authorList>
    </citation>
    <scope>NUCLEOTIDE SEQUENCE [LARGE SCALE GENOMIC DNA]</scope>
    <source>
        <strain evidence="1">DSM22779</strain>
    </source>
</reference>